<feature type="transmembrane region" description="Helical" evidence="3">
    <location>
        <begin position="365"/>
        <end position="382"/>
    </location>
</feature>
<keyword evidence="1" id="KW-0862">Zinc</keyword>
<feature type="transmembrane region" description="Helical" evidence="3">
    <location>
        <begin position="280"/>
        <end position="303"/>
    </location>
</feature>
<dbReference type="SUPFAM" id="SSF57850">
    <property type="entry name" value="RING/U-box"/>
    <property type="match status" value="1"/>
</dbReference>
<keyword evidence="3" id="KW-0472">Membrane</keyword>
<feature type="transmembrane region" description="Helical" evidence="3">
    <location>
        <begin position="516"/>
        <end position="534"/>
    </location>
</feature>
<dbReference type="EMBL" id="JATAAI010000003">
    <property type="protein sequence ID" value="KAK1747046.1"/>
    <property type="molecule type" value="Genomic_DNA"/>
</dbReference>
<dbReference type="GO" id="GO:0008270">
    <property type="term" value="F:zinc ion binding"/>
    <property type="evidence" value="ECO:0007669"/>
    <property type="project" value="UniProtKB-KW"/>
</dbReference>
<sequence length="596" mass="66745">MTSTTATNIPPPLEATPAPYYSYWGDPGETPGVDVPTEEATAENTNDDSPMQCDTCTDIDDEEAKKYECAVCFEFMDTPVGCGSCQTRFCRPCLERVANQGGARPKCSHCRAPFTLESIQVDEALQEEMNNCMETVLCPFRGCGKRVPINAIKLHEAQCDHIKMKCKFNEWGCEWIGKKLDLEHHDNHECEFRNEMGRLVNTIREKTLNQTETIARLQGTRVNQMVNTHTRQLLMIRGRNAGNVFDVLAMSYEATCFPGRLAAAKEMWGNMIAHDHPRALVYNVLLVLPLFVCISKCSFWMAIDLSNMAPQHIYRVGLYGMIQHFHVNIVASSAAGLAVFCMVADGGDATHWTEMHVQGTGISYPFMRDIVALGFYVCYFLFVDFMEYWPGIVLLLCTFSFTVTYSSCVASILEKVNGSEEGTLKKTRMWPSVVFALRYTCLFQICWVPFEAVKGVIVLRLVKHLSLKHFKLNFTVEETECFLSVIPPSILVVFGAAVTALDHVAIGNGVVKDWSAAFYAWGTGAATLAFLNVFTHTLFLCGQGTGDAIYFEGTNLRNHSNERLQTYNLLPSQRPVYTGVVTFALALFYMIFMVAV</sequence>
<keyword evidence="1" id="KW-0479">Metal-binding</keyword>
<organism evidence="5 6">
    <name type="scientific">Skeletonema marinoi</name>
    <dbReference type="NCBI Taxonomy" id="267567"/>
    <lineage>
        <taxon>Eukaryota</taxon>
        <taxon>Sar</taxon>
        <taxon>Stramenopiles</taxon>
        <taxon>Ochrophyta</taxon>
        <taxon>Bacillariophyta</taxon>
        <taxon>Coscinodiscophyceae</taxon>
        <taxon>Thalassiosirophycidae</taxon>
        <taxon>Thalassiosirales</taxon>
        <taxon>Skeletonemataceae</taxon>
        <taxon>Skeletonema</taxon>
        <taxon>Skeletonema marinoi-dohrnii complex</taxon>
    </lineage>
</organism>
<evidence type="ECO:0000256" key="3">
    <source>
        <dbReference type="SAM" id="Phobius"/>
    </source>
</evidence>
<reference evidence="5" key="1">
    <citation type="submission" date="2023-06" db="EMBL/GenBank/DDBJ databases">
        <title>Survivors Of The Sea: Transcriptome response of Skeletonema marinoi to long-term dormancy.</title>
        <authorList>
            <person name="Pinder M.I.M."/>
            <person name="Kourtchenko O."/>
            <person name="Robertson E.K."/>
            <person name="Larsson T."/>
            <person name="Maumus F."/>
            <person name="Osuna-Cruz C.M."/>
            <person name="Vancaester E."/>
            <person name="Stenow R."/>
            <person name="Vandepoele K."/>
            <person name="Ploug H."/>
            <person name="Bruchert V."/>
            <person name="Godhe A."/>
            <person name="Topel M."/>
        </authorList>
    </citation>
    <scope>NUCLEOTIDE SEQUENCE</scope>
    <source>
        <strain evidence="5">R05AC</strain>
    </source>
</reference>
<dbReference type="InterPro" id="IPR001841">
    <property type="entry name" value="Znf_RING"/>
</dbReference>
<keyword evidence="3" id="KW-1133">Transmembrane helix</keyword>
<evidence type="ECO:0000256" key="1">
    <source>
        <dbReference type="PROSITE-ProRule" id="PRU00175"/>
    </source>
</evidence>
<proteinExistence type="predicted"/>
<feature type="transmembrane region" description="Helical" evidence="3">
    <location>
        <begin position="482"/>
        <end position="504"/>
    </location>
</feature>
<feature type="transmembrane region" description="Helical" evidence="3">
    <location>
        <begin position="434"/>
        <end position="462"/>
    </location>
</feature>
<comment type="caution">
    <text evidence="5">The sequence shown here is derived from an EMBL/GenBank/DDBJ whole genome shotgun (WGS) entry which is preliminary data.</text>
</comment>
<keyword evidence="3" id="KW-0812">Transmembrane</keyword>
<dbReference type="PANTHER" id="PTHR10131:SF94">
    <property type="entry name" value="TNF RECEPTOR-ASSOCIATED FACTOR 4"/>
    <property type="match status" value="1"/>
</dbReference>
<feature type="transmembrane region" description="Helical" evidence="3">
    <location>
        <begin position="323"/>
        <end position="344"/>
    </location>
</feature>
<feature type="transmembrane region" description="Helical" evidence="3">
    <location>
        <begin position="388"/>
        <end position="413"/>
    </location>
</feature>
<gene>
    <name evidence="5" type="ORF">QTG54_002390</name>
</gene>
<dbReference type="InterPro" id="IPR013083">
    <property type="entry name" value="Znf_RING/FYVE/PHD"/>
</dbReference>
<evidence type="ECO:0000313" key="5">
    <source>
        <dbReference type="EMBL" id="KAK1747046.1"/>
    </source>
</evidence>
<feature type="transmembrane region" description="Helical" evidence="3">
    <location>
        <begin position="576"/>
        <end position="595"/>
    </location>
</feature>
<protein>
    <recommendedName>
        <fullName evidence="4">RING-type domain-containing protein</fullName>
    </recommendedName>
</protein>
<keyword evidence="1" id="KW-0863">Zinc-finger</keyword>
<dbReference type="Gene3D" id="3.30.40.10">
    <property type="entry name" value="Zinc/RING finger domain, C3HC4 (zinc finger)"/>
    <property type="match status" value="2"/>
</dbReference>
<feature type="domain" description="RING-type" evidence="4">
    <location>
        <begin position="69"/>
        <end position="111"/>
    </location>
</feature>
<keyword evidence="6" id="KW-1185">Reference proteome</keyword>
<evidence type="ECO:0000313" key="6">
    <source>
        <dbReference type="Proteomes" id="UP001224775"/>
    </source>
</evidence>
<dbReference type="SUPFAM" id="SSF49599">
    <property type="entry name" value="TRAF domain-like"/>
    <property type="match status" value="1"/>
</dbReference>
<accession>A0AAD8YL15</accession>
<dbReference type="PANTHER" id="PTHR10131">
    <property type="entry name" value="TNF RECEPTOR ASSOCIATED FACTOR"/>
    <property type="match status" value="1"/>
</dbReference>
<evidence type="ECO:0000256" key="2">
    <source>
        <dbReference type="SAM" id="MobiDB-lite"/>
    </source>
</evidence>
<dbReference type="AlphaFoldDB" id="A0AAD8YL15"/>
<dbReference type="PROSITE" id="PS50089">
    <property type="entry name" value="ZF_RING_2"/>
    <property type="match status" value="1"/>
</dbReference>
<evidence type="ECO:0000259" key="4">
    <source>
        <dbReference type="PROSITE" id="PS50089"/>
    </source>
</evidence>
<name>A0AAD8YL15_9STRA</name>
<feature type="region of interest" description="Disordered" evidence="2">
    <location>
        <begin position="1"/>
        <end position="49"/>
    </location>
</feature>
<dbReference type="Proteomes" id="UP001224775">
    <property type="component" value="Unassembled WGS sequence"/>
</dbReference>